<feature type="non-terminal residue" evidence="1">
    <location>
        <position position="1"/>
    </location>
</feature>
<reference evidence="1" key="1">
    <citation type="submission" date="2018-05" db="EMBL/GenBank/DDBJ databases">
        <title>Draft genome of Mucuna pruriens seed.</title>
        <authorList>
            <person name="Nnadi N.E."/>
            <person name="Vos R."/>
            <person name="Hasami M.H."/>
            <person name="Devisetty U.K."/>
            <person name="Aguiy J.C."/>
        </authorList>
    </citation>
    <scope>NUCLEOTIDE SEQUENCE [LARGE SCALE GENOMIC DNA]</scope>
    <source>
        <strain evidence="1">JCA_2017</strain>
    </source>
</reference>
<sequence length="176" mass="19668">MEVGRNVSALIKSKQVSTLIQPTMPKKFSDSDPNTFSAPCIIGKSLILGALEPIGIVVQLANKSIAHLLGILKDMLVQTFVLDMKDELSSKGLTLILGKLLLKTTKTKINVHGGTLSMEFGDNRIEYTIFEAMKHSTKNHSIFYVDVIDQLGDNYMNLHSEFPYFDDFKDCDFTYT</sequence>
<proteinExistence type="predicted"/>
<dbReference type="PANTHER" id="PTHR33067:SF15">
    <property type="entry name" value="RNA-DIRECTED DNA POLYMERASE"/>
    <property type="match status" value="1"/>
</dbReference>
<protein>
    <submittedName>
        <fullName evidence="1">Uncharacterized protein</fullName>
    </submittedName>
</protein>
<accession>A0A371FR19</accession>
<name>A0A371FR19_MUCPR</name>
<evidence type="ECO:0000313" key="1">
    <source>
        <dbReference type="EMBL" id="RDX80795.1"/>
    </source>
</evidence>
<evidence type="ECO:0000313" key="2">
    <source>
        <dbReference type="Proteomes" id="UP000257109"/>
    </source>
</evidence>
<comment type="caution">
    <text evidence="1">The sequence shown here is derived from an EMBL/GenBank/DDBJ whole genome shotgun (WGS) entry which is preliminary data.</text>
</comment>
<dbReference type="Proteomes" id="UP000257109">
    <property type="component" value="Unassembled WGS sequence"/>
</dbReference>
<dbReference type="AlphaFoldDB" id="A0A371FR19"/>
<gene>
    <name evidence="1" type="ORF">CR513_38612</name>
</gene>
<dbReference type="PANTHER" id="PTHR33067">
    <property type="entry name" value="RNA-DIRECTED DNA POLYMERASE-RELATED"/>
    <property type="match status" value="1"/>
</dbReference>
<keyword evidence="2" id="KW-1185">Reference proteome</keyword>
<dbReference type="EMBL" id="QJKJ01008101">
    <property type="protein sequence ID" value="RDX80795.1"/>
    <property type="molecule type" value="Genomic_DNA"/>
</dbReference>
<organism evidence="1 2">
    <name type="scientific">Mucuna pruriens</name>
    <name type="common">Velvet bean</name>
    <name type="synonym">Dolichos pruriens</name>
    <dbReference type="NCBI Taxonomy" id="157652"/>
    <lineage>
        <taxon>Eukaryota</taxon>
        <taxon>Viridiplantae</taxon>
        <taxon>Streptophyta</taxon>
        <taxon>Embryophyta</taxon>
        <taxon>Tracheophyta</taxon>
        <taxon>Spermatophyta</taxon>
        <taxon>Magnoliopsida</taxon>
        <taxon>eudicotyledons</taxon>
        <taxon>Gunneridae</taxon>
        <taxon>Pentapetalae</taxon>
        <taxon>rosids</taxon>
        <taxon>fabids</taxon>
        <taxon>Fabales</taxon>
        <taxon>Fabaceae</taxon>
        <taxon>Papilionoideae</taxon>
        <taxon>50 kb inversion clade</taxon>
        <taxon>NPAAA clade</taxon>
        <taxon>indigoferoid/millettioid clade</taxon>
        <taxon>Phaseoleae</taxon>
        <taxon>Mucuna</taxon>
    </lineage>
</organism>